<gene>
    <name evidence="18" type="ORF">HaLaN_26013</name>
</gene>
<dbReference type="Pfam" id="PF25430">
    <property type="entry name" value="DDX23"/>
    <property type="match status" value="1"/>
</dbReference>
<organism evidence="18 19">
    <name type="scientific">Haematococcus lacustris</name>
    <name type="common">Green alga</name>
    <name type="synonym">Haematococcus pluvialis</name>
    <dbReference type="NCBI Taxonomy" id="44745"/>
    <lineage>
        <taxon>Eukaryota</taxon>
        <taxon>Viridiplantae</taxon>
        <taxon>Chlorophyta</taxon>
        <taxon>core chlorophytes</taxon>
        <taxon>Chlorophyceae</taxon>
        <taxon>CS clade</taxon>
        <taxon>Chlamydomonadales</taxon>
        <taxon>Haematococcaceae</taxon>
        <taxon>Haematococcus</taxon>
    </lineage>
</organism>
<dbReference type="GO" id="GO:0003676">
    <property type="term" value="F:nucleic acid binding"/>
    <property type="evidence" value="ECO:0007669"/>
    <property type="project" value="InterPro"/>
</dbReference>
<dbReference type="GO" id="GO:0006397">
    <property type="term" value="P:mRNA processing"/>
    <property type="evidence" value="ECO:0007669"/>
    <property type="project" value="UniProtKB-KW"/>
</dbReference>
<dbReference type="GO" id="GO:0005634">
    <property type="term" value="C:nucleus"/>
    <property type="evidence" value="ECO:0007669"/>
    <property type="project" value="UniProtKB-SubCell"/>
</dbReference>
<evidence type="ECO:0000259" key="16">
    <source>
        <dbReference type="PROSITE" id="PS51194"/>
    </source>
</evidence>
<feature type="domain" description="Helicase ATP-binding" evidence="15">
    <location>
        <begin position="201"/>
        <end position="397"/>
    </location>
</feature>
<dbReference type="AlphaFoldDB" id="A0A6A0A582"/>
<dbReference type="PROSITE" id="PS00039">
    <property type="entry name" value="DEAD_ATP_HELICASE"/>
    <property type="match status" value="1"/>
</dbReference>
<dbReference type="PROSITE" id="PS51195">
    <property type="entry name" value="Q_MOTIF"/>
    <property type="match status" value="1"/>
</dbReference>
<evidence type="ECO:0000256" key="10">
    <source>
        <dbReference type="ARBA" id="ARBA00037954"/>
    </source>
</evidence>
<dbReference type="InterPro" id="IPR001650">
    <property type="entry name" value="Helicase_C-like"/>
</dbReference>
<protein>
    <recommendedName>
        <fullName evidence="12">DEAD-box ATP-dependent RNA helicase 21</fullName>
        <ecNumber evidence="2">3.6.4.13</ecNumber>
    </recommendedName>
</protein>
<evidence type="ECO:0000256" key="8">
    <source>
        <dbReference type="ARBA" id="ARBA00023187"/>
    </source>
</evidence>
<dbReference type="SUPFAM" id="SSF52540">
    <property type="entry name" value="P-loop containing nucleoside triphosphate hydrolases"/>
    <property type="match status" value="1"/>
</dbReference>
<dbReference type="InterPro" id="IPR057479">
    <property type="entry name" value="PRP28/DDX23-like_helical"/>
</dbReference>
<keyword evidence="9" id="KW-0539">Nucleus</keyword>
<comment type="subcellular location">
    <subcellularLocation>
        <location evidence="1">Nucleus</location>
    </subcellularLocation>
</comment>
<feature type="non-terminal residue" evidence="18">
    <location>
        <position position="1"/>
    </location>
</feature>
<comment type="caution">
    <text evidence="18">The sequence shown here is derived from an EMBL/GenBank/DDBJ whole genome shotgun (WGS) entry which is preliminary data.</text>
</comment>
<evidence type="ECO:0000256" key="12">
    <source>
        <dbReference type="ARBA" id="ARBA00068856"/>
    </source>
</evidence>
<keyword evidence="6 14" id="KW-0347">Helicase</keyword>
<proteinExistence type="inferred from homology"/>
<keyword evidence="4 14" id="KW-0547">Nucleotide-binding</keyword>
<evidence type="ECO:0000256" key="2">
    <source>
        <dbReference type="ARBA" id="ARBA00012552"/>
    </source>
</evidence>
<feature type="short sequence motif" description="Q motif" evidence="13">
    <location>
        <begin position="170"/>
        <end position="198"/>
    </location>
</feature>
<evidence type="ECO:0000256" key="5">
    <source>
        <dbReference type="ARBA" id="ARBA00022801"/>
    </source>
</evidence>
<evidence type="ECO:0000256" key="3">
    <source>
        <dbReference type="ARBA" id="ARBA00022664"/>
    </source>
</evidence>
<evidence type="ECO:0000313" key="18">
    <source>
        <dbReference type="EMBL" id="GFH27652.1"/>
    </source>
</evidence>
<dbReference type="SMART" id="SM00490">
    <property type="entry name" value="HELICc"/>
    <property type="match status" value="1"/>
</dbReference>
<dbReference type="Pfam" id="PF00270">
    <property type="entry name" value="DEAD"/>
    <property type="match status" value="1"/>
</dbReference>
<evidence type="ECO:0000259" key="17">
    <source>
        <dbReference type="PROSITE" id="PS51195"/>
    </source>
</evidence>
<dbReference type="SMART" id="SM00487">
    <property type="entry name" value="DEXDc"/>
    <property type="match status" value="1"/>
</dbReference>
<keyword evidence="8" id="KW-0508">mRNA splicing</keyword>
<evidence type="ECO:0000256" key="1">
    <source>
        <dbReference type="ARBA" id="ARBA00004123"/>
    </source>
</evidence>
<dbReference type="PANTHER" id="PTHR47958">
    <property type="entry name" value="ATP-DEPENDENT RNA HELICASE DBP3"/>
    <property type="match status" value="1"/>
</dbReference>
<dbReference type="InterPro" id="IPR014001">
    <property type="entry name" value="Helicase_ATP-bd"/>
</dbReference>
<evidence type="ECO:0000256" key="13">
    <source>
        <dbReference type="PROSITE-ProRule" id="PRU00552"/>
    </source>
</evidence>
<evidence type="ECO:0000256" key="11">
    <source>
        <dbReference type="ARBA" id="ARBA00047984"/>
    </source>
</evidence>
<dbReference type="Pfam" id="PF00271">
    <property type="entry name" value="Helicase_C"/>
    <property type="match status" value="1"/>
</dbReference>
<feature type="non-terminal residue" evidence="18">
    <location>
        <position position="540"/>
    </location>
</feature>
<sequence length="540" mass="61580">MHRALHKWQEERERERELEMIKQQYLGMNKLKKRVIRPSEKYKFNFEWGAEEDTSKDLNPLYANPHEATLLFGRGMRAGIDRREQKKKAAEFEADMLRKSRSAYGLATDTLESRAADAARADMADRYEGADMRKHWTEKSLAEMTERDWRIFREDFNIQYKGSNNSLPMRNWEEGNFPREIMKAIEKAGYKKPSPIQMAAIPLGLAQRDVIGVAETGSGKTAAFVIPMLTYIMRQPPLTEVTYADGPYAVVLAPTRELAQQIEEETAKLAEFTPYKTVSIVGGQSIEEQGTKLRKGCEIVIATPYRLIDCLERSYAVLNQCNYIVLDEADRMIDLGFEPQVLGVMEAMPSTNLRPENEEDEKHDRKAIYRTTYMFSATMPMAVERLARKYLRRPIVVNIGNAGRATDNVSQRVVVCKENEKANRLEQELDLVDEKRAIVFVNTKRQCDNVYGKLDTLGYRCAVLHGGKSQEQRETSIKGFRDDTYNILIATDVAGRGIDVPDVALVINYDMPNTIEAYTHRIGRTGRAGKKGTALTFLTL</sequence>
<dbReference type="EC" id="3.6.4.13" evidence="2"/>
<dbReference type="InterPro" id="IPR014014">
    <property type="entry name" value="RNA_helicase_DEAD_Q_motif"/>
</dbReference>
<dbReference type="GO" id="GO:0008380">
    <property type="term" value="P:RNA splicing"/>
    <property type="evidence" value="ECO:0007669"/>
    <property type="project" value="UniProtKB-KW"/>
</dbReference>
<dbReference type="Gene3D" id="3.40.50.300">
    <property type="entry name" value="P-loop containing nucleotide triphosphate hydrolases"/>
    <property type="match status" value="2"/>
</dbReference>
<dbReference type="CDD" id="cd18787">
    <property type="entry name" value="SF2_C_DEAD"/>
    <property type="match status" value="1"/>
</dbReference>
<comment type="similarity">
    <text evidence="10">Belongs to the DEAD box helicase family. DDX23/PRP28 subfamily.</text>
</comment>
<dbReference type="GO" id="GO:0016787">
    <property type="term" value="F:hydrolase activity"/>
    <property type="evidence" value="ECO:0007669"/>
    <property type="project" value="UniProtKB-KW"/>
</dbReference>
<keyword evidence="5 14" id="KW-0378">Hydrolase</keyword>
<name>A0A6A0A582_HAELA</name>
<dbReference type="GO" id="GO:0003724">
    <property type="term" value="F:RNA helicase activity"/>
    <property type="evidence" value="ECO:0007669"/>
    <property type="project" value="UniProtKB-EC"/>
</dbReference>
<evidence type="ECO:0000256" key="14">
    <source>
        <dbReference type="RuleBase" id="RU000492"/>
    </source>
</evidence>
<dbReference type="CDD" id="cd17945">
    <property type="entry name" value="DEADc_DDX23"/>
    <property type="match status" value="1"/>
</dbReference>
<evidence type="ECO:0000313" key="19">
    <source>
        <dbReference type="Proteomes" id="UP000485058"/>
    </source>
</evidence>
<dbReference type="EMBL" id="BLLF01003562">
    <property type="protein sequence ID" value="GFH27652.1"/>
    <property type="molecule type" value="Genomic_DNA"/>
</dbReference>
<keyword evidence="3" id="KW-0507">mRNA processing</keyword>
<reference evidence="18 19" key="1">
    <citation type="submission" date="2020-02" db="EMBL/GenBank/DDBJ databases">
        <title>Draft genome sequence of Haematococcus lacustris strain NIES-144.</title>
        <authorList>
            <person name="Morimoto D."/>
            <person name="Nakagawa S."/>
            <person name="Yoshida T."/>
            <person name="Sawayama S."/>
        </authorList>
    </citation>
    <scope>NUCLEOTIDE SEQUENCE [LARGE SCALE GENOMIC DNA]</scope>
    <source>
        <strain evidence="18 19">NIES-144</strain>
    </source>
</reference>
<evidence type="ECO:0000256" key="7">
    <source>
        <dbReference type="ARBA" id="ARBA00022840"/>
    </source>
</evidence>
<evidence type="ECO:0000259" key="15">
    <source>
        <dbReference type="PROSITE" id="PS51192"/>
    </source>
</evidence>
<dbReference type="FunFam" id="3.40.50.300:FF:000322">
    <property type="entry name" value="probable ATP-dependent RNA helicase DDX23"/>
    <property type="match status" value="1"/>
</dbReference>
<dbReference type="PROSITE" id="PS51192">
    <property type="entry name" value="HELICASE_ATP_BIND_1"/>
    <property type="match status" value="1"/>
</dbReference>
<dbReference type="InterPro" id="IPR011545">
    <property type="entry name" value="DEAD/DEAH_box_helicase_dom"/>
</dbReference>
<feature type="domain" description="DEAD-box RNA helicase Q" evidence="17">
    <location>
        <begin position="170"/>
        <end position="198"/>
    </location>
</feature>
<keyword evidence="7 14" id="KW-0067">ATP-binding</keyword>
<feature type="domain" description="Helicase C-terminal" evidence="16">
    <location>
        <begin position="424"/>
        <end position="540"/>
    </location>
</feature>
<keyword evidence="19" id="KW-1185">Reference proteome</keyword>
<dbReference type="InterPro" id="IPR000629">
    <property type="entry name" value="RNA-helicase_DEAD-box_CS"/>
</dbReference>
<dbReference type="Proteomes" id="UP000485058">
    <property type="component" value="Unassembled WGS sequence"/>
</dbReference>
<evidence type="ECO:0000256" key="4">
    <source>
        <dbReference type="ARBA" id="ARBA00022741"/>
    </source>
</evidence>
<dbReference type="GO" id="GO:0005524">
    <property type="term" value="F:ATP binding"/>
    <property type="evidence" value="ECO:0007669"/>
    <property type="project" value="UniProtKB-KW"/>
</dbReference>
<evidence type="ECO:0000256" key="6">
    <source>
        <dbReference type="ARBA" id="ARBA00022806"/>
    </source>
</evidence>
<comment type="catalytic activity">
    <reaction evidence="11">
        <text>ATP + H2O = ADP + phosphate + H(+)</text>
        <dbReference type="Rhea" id="RHEA:13065"/>
        <dbReference type="ChEBI" id="CHEBI:15377"/>
        <dbReference type="ChEBI" id="CHEBI:15378"/>
        <dbReference type="ChEBI" id="CHEBI:30616"/>
        <dbReference type="ChEBI" id="CHEBI:43474"/>
        <dbReference type="ChEBI" id="CHEBI:456216"/>
        <dbReference type="EC" id="3.6.4.13"/>
    </reaction>
</comment>
<evidence type="ECO:0000256" key="9">
    <source>
        <dbReference type="ARBA" id="ARBA00023242"/>
    </source>
</evidence>
<accession>A0A6A0A582</accession>
<dbReference type="InterPro" id="IPR027417">
    <property type="entry name" value="P-loop_NTPase"/>
</dbReference>
<dbReference type="PROSITE" id="PS51194">
    <property type="entry name" value="HELICASE_CTER"/>
    <property type="match status" value="1"/>
</dbReference>